<feature type="domain" description="PDZ" evidence="6">
    <location>
        <begin position="250"/>
        <end position="305"/>
    </location>
</feature>
<dbReference type="Proteomes" id="UP000751190">
    <property type="component" value="Unassembled WGS sequence"/>
</dbReference>
<dbReference type="InterPro" id="IPR046449">
    <property type="entry name" value="DEGP_PDZ_sf"/>
</dbReference>
<dbReference type="SUPFAM" id="SSF50494">
    <property type="entry name" value="Trypsin-like serine proteases"/>
    <property type="match status" value="1"/>
</dbReference>
<evidence type="ECO:0000313" key="7">
    <source>
        <dbReference type="EMBL" id="KAG8468491.1"/>
    </source>
</evidence>
<dbReference type="GO" id="GO:0004252">
    <property type="term" value="F:serine-type endopeptidase activity"/>
    <property type="evidence" value="ECO:0007669"/>
    <property type="project" value="InterPro"/>
</dbReference>
<accession>A0A8J5XGM0</accession>
<dbReference type="GO" id="GO:0006508">
    <property type="term" value="P:proteolysis"/>
    <property type="evidence" value="ECO:0007669"/>
    <property type="project" value="UniProtKB-KW"/>
</dbReference>
<dbReference type="Gene3D" id="3.20.190.20">
    <property type="match status" value="1"/>
</dbReference>
<dbReference type="OMA" id="FRVGECG"/>
<dbReference type="InterPro" id="IPR043504">
    <property type="entry name" value="Peptidase_S1_PA_chymotrypsin"/>
</dbReference>
<dbReference type="OrthoDB" id="4217619at2759"/>
<dbReference type="Gene3D" id="2.30.42.10">
    <property type="match status" value="1"/>
</dbReference>
<dbReference type="PANTHER" id="PTHR45980:SF9">
    <property type="entry name" value="PROTEASE DO-LIKE 10, MITOCHONDRIAL-RELATED"/>
    <property type="match status" value="1"/>
</dbReference>
<evidence type="ECO:0000256" key="2">
    <source>
        <dbReference type="ARBA" id="ARBA00022670"/>
    </source>
</evidence>
<comment type="caution">
    <text evidence="7">The sequence shown here is derived from an EMBL/GenBank/DDBJ whole genome shotgun (WGS) entry which is preliminary data.</text>
</comment>
<reference evidence="7" key="1">
    <citation type="submission" date="2021-05" db="EMBL/GenBank/DDBJ databases">
        <title>The genome of the haptophyte Pavlova lutheri (Diacronema luteri, Pavlovales) - a model for lipid biosynthesis in eukaryotic algae.</title>
        <authorList>
            <person name="Hulatt C.J."/>
            <person name="Posewitz M.C."/>
        </authorList>
    </citation>
    <scope>NUCLEOTIDE SEQUENCE</scope>
    <source>
        <strain evidence="7">NIVA-4/92</strain>
    </source>
</reference>
<keyword evidence="8" id="KW-1185">Reference proteome</keyword>
<dbReference type="Pfam" id="PF13365">
    <property type="entry name" value="Trypsin_2"/>
    <property type="match status" value="1"/>
</dbReference>
<dbReference type="InterPro" id="IPR036034">
    <property type="entry name" value="PDZ_sf"/>
</dbReference>
<dbReference type="PRINTS" id="PR00834">
    <property type="entry name" value="PROTEASES2C"/>
</dbReference>
<sequence>MMRAGTCAAAAGLLSAGARRALAARAPARALTLRAELPYTSIVKVFTSRSSPHYLAPWQNKPPADTGGSAFAIRDLDGVKRLLTNAHIVADSTRIMVRRHGAADKYPARCISIGHEPDLALLDVADAAFWEGVEPLEFGPVPQLRDVVTAVGFPGGLDNISVTVGVVSRVDTVQYIHAAANLLAIQIDAGINGGNSGGPAFDVSGRVAGVAFQNVPDAQNVAYIVPEPIVRHFLNDFRAHGRYVGFCKLGVRLQTLENVALRAHLGLAPGQTGVVINAVLPVSAAAGVLLVNDVLLAIDGVPIANDASIEWRGNERIFLDYLVTSKAVGEPIALSVLRDRAPLQLSVTAATQAPLVPVHQYGELPEYLVYAGLVFSPLVQPMLHDWGSIDWYNTAPRRLVERALHGSLDKKGQQVIVLCQVLHDEANAGYESFTGLTVERANGVKPDNLAHLARLIHECTDEFVILTLDDARIIALRTSTAAQATARVQAQHRIARASNLRSEGGDGLAPAGELARGEVHAA</sequence>
<keyword evidence="3" id="KW-0378">Hydrolase</keyword>
<dbReference type="InterPro" id="IPR001478">
    <property type="entry name" value="PDZ"/>
</dbReference>
<dbReference type="EMBL" id="JAGTXO010000004">
    <property type="protein sequence ID" value="KAG8468491.1"/>
    <property type="molecule type" value="Genomic_DNA"/>
</dbReference>
<protein>
    <recommendedName>
        <fullName evidence="6">PDZ domain-containing protein</fullName>
    </recommendedName>
</protein>
<keyword evidence="4" id="KW-0720">Serine protease</keyword>
<feature type="region of interest" description="Disordered" evidence="5">
    <location>
        <begin position="499"/>
        <end position="522"/>
    </location>
</feature>
<evidence type="ECO:0000256" key="1">
    <source>
        <dbReference type="ARBA" id="ARBA00010541"/>
    </source>
</evidence>
<proteinExistence type="inferred from homology"/>
<organism evidence="7 8">
    <name type="scientific">Diacronema lutheri</name>
    <name type="common">Unicellular marine alga</name>
    <name type="synonym">Monochrysis lutheri</name>
    <dbReference type="NCBI Taxonomy" id="2081491"/>
    <lineage>
        <taxon>Eukaryota</taxon>
        <taxon>Haptista</taxon>
        <taxon>Haptophyta</taxon>
        <taxon>Pavlovophyceae</taxon>
        <taxon>Pavlovales</taxon>
        <taxon>Pavlovaceae</taxon>
        <taxon>Diacronema</taxon>
    </lineage>
</organism>
<comment type="similarity">
    <text evidence="1">Belongs to the peptidase S1C family.</text>
</comment>
<name>A0A8J5XGM0_DIALT</name>
<dbReference type="InterPro" id="IPR041517">
    <property type="entry name" value="DEGP_PDZ"/>
</dbReference>
<dbReference type="Pfam" id="PF13180">
    <property type="entry name" value="PDZ_2"/>
    <property type="match status" value="1"/>
</dbReference>
<evidence type="ECO:0000256" key="3">
    <source>
        <dbReference type="ARBA" id="ARBA00022801"/>
    </source>
</evidence>
<evidence type="ECO:0000256" key="4">
    <source>
        <dbReference type="ARBA" id="ARBA00022825"/>
    </source>
</evidence>
<dbReference type="PROSITE" id="PS50106">
    <property type="entry name" value="PDZ"/>
    <property type="match status" value="1"/>
</dbReference>
<dbReference type="InterPro" id="IPR009003">
    <property type="entry name" value="Peptidase_S1_PA"/>
</dbReference>
<evidence type="ECO:0000259" key="6">
    <source>
        <dbReference type="PROSITE" id="PS50106"/>
    </source>
</evidence>
<dbReference type="AlphaFoldDB" id="A0A8J5XGM0"/>
<keyword evidence="2" id="KW-0645">Protease</keyword>
<dbReference type="Gene3D" id="2.40.10.10">
    <property type="entry name" value="Trypsin-like serine proteases"/>
    <property type="match status" value="2"/>
</dbReference>
<evidence type="ECO:0000256" key="5">
    <source>
        <dbReference type="SAM" id="MobiDB-lite"/>
    </source>
</evidence>
<dbReference type="PANTHER" id="PTHR45980">
    <property type="match status" value="1"/>
</dbReference>
<dbReference type="SUPFAM" id="SSF50156">
    <property type="entry name" value="PDZ domain-like"/>
    <property type="match status" value="1"/>
</dbReference>
<dbReference type="InterPro" id="IPR001940">
    <property type="entry name" value="Peptidase_S1C"/>
</dbReference>
<dbReference type="Pfam" id="PF17815">
    <property type="entry name" value="PDZ_3"/>
    <property type="match status" value="1"/>
</dbReference>
<gene>
    <name evidence="7" type="ORF">KFE25_013574</name>
</gene>
<evidence type="ECO:0000313" key="8">
    <source>
        <dbReference type="Proteomes" id="UP000751190"/>
    </source>
</evidence>